<dbReference type="Pfam" id="PF00096">
    <property type="entry name" value="zf-C2H2"/>
    <property type="match status" value="1"/>
</dbReference>
<dbReference type="SMART" id="SM00355">
    <property type="entry name" value="ZnF_C2H2"/>
    <property type="match status" value="4"/>
</dbReference>
<evidence type="ECO:0000256" key="5">
    <source>
        <dbReference type="PROSITE-ProRule" id="PRU00042"/>
    </source>
</evidence>
<organism evidence="7 8">
    <name type="scientific">Gryllus longicercus</name>
    <dbReference type="NCBI Taxonomy" id="2509291"/>
    <lineage>
        <taxon>Eukaryota</taxon>
        <taxon>Metazoa</taxon>
        <taxon>Ecdysozoa</taxon>
        <taxon>Arthropoda</taxon>
        <taxon>Hexapoda</taxon>
        <taxon>Insecta</taxon>
        <taxon>Pterygota</taxon>
        <taxon>Neoptera</taxon>
        <taxon>Polyneoptera</taxon>
        <taxon>Orthoptera</taxon>
        <taxon>Ensifera</taxon>
        <taxon>Gryllidea</taxon>
        <taxon>Grylloidea</taxon>
        <taxon>Gryllidae</taxon>
        <taxon>Gryllinae</taxon>
        <taxon>Gryllus</taxon>
    </lineage>
</organism>
<keyword evidence="2" id="KW-0677">Repeat</keyword>
<dbReference type="InterPro" id="IPR013087">
    <property type="entry name" value="Znf_C2H2_type"/>
</dbReference>
<dbReference type="PANTHER" id="PTHR24379:SF121">
    <property type="entry name" value="C2H2-TYPE DOMAIN-CONTAINING PROTEIN"/>
    <property type="match status" value="1"/>
</dbReference>
<name>A0AAN9ZDL1_9ORTH</name>
<dbReference type="Pfam" id="PF12874">
    <property type="entry name" value="zf-met"/>
    <property type="match status" value="1"/>
</dbReference>
<feature type="domain" description="C2H2-type" evidence="6">
    <location>
        <begin position="48"/>
        <end position="75"/>
    </location>
</feature>
<dbReference type="SUPFAM" id="SSF57667">
    <property type="entry name" value="beta-beta-alpha zinc fingers"/>
    <property type="match status" value="2"/>
</dbReference>
<evidence type="ECO:0000256" key="2">
    <source>
        <dbReference type="ARBA" id="ARBA00022737"/>
    </source>
</evidence>
<evidence type="ECO:0000256" key="3">
    <source>
        <dbReference type="ARBA" id="ARBA00022771"/>
    </source>
</evidence>
<protein>
    <recommendedName>
        <fullName evidence="6">C2H2-type domain-containing protein</fullName>
    </recommendedName>
</protein>
<dbReference type="PROSITE" id="PS50157">
    <property type="entry name" value="ZINC_FINGER_C2H2_2"/>
    <property type="match status" value="3"/>
</dbReference>
<keyword evidence="1" id="KW-0479">Metal-binding</keyword>
<dbReference type="AlphaFoldDB" id="A0AAN9ZDL1"/>
<dbReference type="GO" id="GO:0008270">
    <property type="term" value="F:zinc ion binding"/>
    <property type="evidence" value="ECO:0007669"/>
    <property type="project" value="UniProtKB-KW"/>
</dbReference>
<reference evidence="7 8" key="1">
    <citation type="submission" date="2024-03" db="EMBL/GenBank/DDBJ databases">
        <title>The genome assembly and annotation of the cricket Gryllus longicercus Weissman &amp; Gray.</title>
        <authorList>
            <person name="Szrajer S."/>
            <person name="Gray D."/>
            <person name="Ylla G."/>
        </authorList>
    </citation>
    <scope>NUCLEOTIDE SEQUENCE [LARGE SCALE GENOMIC DNA]</scope>
    <source>
        <strain evidence="7">DAG 2021-001</strain>
        <tissue evidence="7">Whole body minus gut</tissue>
    </source>
</reference>
<evidence type="ECO:0000256" key="1">
    <source>
        <dbReference type="ARBA" id="ARBA00022723"/>
    </source>
</evidence>
<gene>
    <name evidence="7" type="ORF">R5R35_001064</name>
</gene>
<evidence type="ECO:0000256" key="4">
    <source>
        <dbReference type="ARBA" id="ARBA00022833"/>
    </source>
</evidence>
<keyword evidence="4" id="KW-0862">Zinc</keyword>
<evidence type="ECO:0000313" key="7">
    <source>
        <dbReference type="EMBL" id="KAK7871197.1"/>
    </source>
</evidence>
<dbReference type="Gene3D" id="3.30.160.60">
    <property type="entry name" value="Classic Zinc Finger"/>
    <property type="match status" value="3"/>
</dbReference>
<evidence type="ECO:0000259" key="6">
    <source>
        <dbReference type="PROSITE" id="PS50157"/>
    </source>
</evidence>
<feature type="domain" description="C2H2-type" evidence="6">
    <location>
        <begin position="75"/>
        <end position="102"/>
    </location>
</feature>
<sequence>MLTDFCFLMRDHYPVGKVLLADFKRNATRRTRKRLKVCLKKNLWRVNFECPDCERTFGCRVAFNEHRHTHVTGRHECYICHARFSRSKYLGMHMRVHRVDAPLRCKVCNATFARRAPLLLHLLLHTEERPFRCEFCQRRFAEHRPWLEHVQMHRLRAHMDNQSYAAAAAQGRPSPAS</sequence>
<feature type="domain" description="C2H2-type" evidence="6">
    <location>
        <begin position="103"/>
        <end position="130"/>
    </location>
</feature>
<dbReference type="EMBL" id="JAZDUA010000042">
    <property type="protein sequence ID" value="KAK7871197.1"/>
    <property type="molecule type" value="Genomic_DNA"/>
</dbReference>
<proteinExistence type="predicted"/>
<evidence type="ECO:0000313" key="8">
    <source>
        <dbReference type="Proteomes" id="UP001378592"/>
    </source>
</evidence>
<dbReference type="InterPro" id="IPR036236">
    <property type="entry name" value="Znf_C2H2_sf"/>
</dbReference>
<accession>A0AAN9ZDL1</accession>
<comment type="caution">
    <text evidence="7">The sequence shown here is derived from an EMBL/GenBank/DDBJ whole genome shotgun (WGS) entry which is preliminary data.</text>
</comment>
<dbReference type="PROSITE" id="PS00028">
    <property type="entry name" value="ZINC_FINGER_C2H2_1"/>
    <property type="match status" value="4"/>
</dbReference>
<dbReference type="PANTHER" id="PTHR24379">
    <property type="entry name" value="KRAB AND ZINC FINGER DOMAIN-CONTAINING"/>
    <property type="match status" value="1"/>
</dbReference>
<dbReference type="Proteomes" id="UP001378592">
    <property type="component" value="Unassembled WGS sequence"/>
</dbReference>
<keyword evidence="3 5" id="KW-0863">Zinc-finger</keyword>
<keyword evidence="8" id="KW-1185">Reference proteome</keyword>